<dbReference type="OrthoDB" id="9879215at2"/>
<dbReference type="AlphaFoldDB" id="A0A369B9M8"/>
<dbReference type="Proteomes" id="UP000253034">
    <property type="component" value="Unassembled WGS sequence"/>
</dbReference>
<organism evidence="1 2">
    <name type="scientific">Anaerobacterium chartisolvens</name>
    <dbReference type="NCBI Taxonomy" id="1297424"/>
    <lineage>
        <taxon>Bacteria</taxon>
        <taxon>Bacillati</taxon>
        <taxon>Bacillota</taxon>
        <taxon>Clostridia</taxon>
        <taxon>Eubacteriales</taxon>
        <taxon>Oscillospiraceae</taxon>
        <taxon>Anaerobacterium</taxon>
    </lineage>
</organism>
<evidence type="ECO:0000313" key="1">
    <source>
        <dbReference type="EMBL" id="RCX18025.1"/>
    </source>
</evidence>
<name>A0A369B9M8_9FIRM</name>
<dbReference type="EMBL" id="QPJT01000006">
    <property type="protein sequence ID" value="RCX18025.1"/>
    <property type="molecule type" value="Genomic_DNA"/>
</dbReference>
<evidence type="ECO:0000313" key="2">
    <source>
        <dbReference type="Proteomes" id="UP000253034"/>
    </source>
</evidence>
<sequence>MSKNDVINMLMKLPDEMMFDEEVLMDALYNAYLKAGINAGLADVKSGRTYTQEQVEDMFCR</sequence>
<protein>
    <submittedName>
        <fullName evidence="1">Uncharacterized protein</fullName>
    </submittedName>
</protein>
<dbReference type="RefSeq" id="WP_114297166.1">
    <property type="nucleotide sequence ID" value="NZ_QPJT01000006.1"/>
</dbReference>
<comment type="caution">
    <text evidence="1">The sequence shown here is derived from an EMBL/GenBank/DDBJ whole genome shotgun (WGS) entry which is preliminary data.</text>
</comment>
<proteinExistence type="predicted"/>
<keyword evidence="2" id="KW-1185">Reference proteome</keyword>
<gene>
    <name evidence="1" type="ORF">DFR58_106194</name>
</gene>
<reference evidence="1 2" key="1">
    <citation type="submission" date="2018-07" db="EMBL/GenBank/DDBJ databases">
        <title>Genomic Encyclopedia of Type Strains, Phase IV (KMG-IV): sequencing the most valuable type-strain genomes for metagenomic binning, comparative biology and taxonomic classification.</title>
        <authorList>
            <person name="Goeker M."/>
        </authorList>
    </citation>
    <scope>NUCLEOTIDE SEQUENCE [LARGE SCALE GENOMIC DNA]</scope>
    <source>
        <strain evidence="1 2">DSM 27016</strain>
    </source>
</reference>
<accession>A0A369B9M8</accession>